<comment type="caution">
    <text evidence="2">The sequence shown here is derived from an EMBL/GenBank/DDBJ whole genome shotgun (WGS) entry which is preliminary data.</text>
</comment>
<keyword evidence="1" id="KW-0812">Transmembrane</keyword>
<evidence type="ECO:0000256" key="1">
    <source>
        <dbReference type="SAM" id="Phobius"/>
    </source>
</evidence>
<evidence type="ECO:0000313" key="3">
    <source>
        <dbReference type="Proteomes" id="UP001595636"/>
    </source>
</evidence>
<feature type="transmembrane region" description="Helical" evidence="1">
    <location>
        <begin position="58"/>
        <end position="78"/>
    </location>
</feature>
<dbReference type="RefSeq" id="WP_390281645.1">
    <property type="nucleotide sequence ID" value="NZ_JBHRYH010000046.1"/>
</dbReference>
<accession>A0ABV7TY57</accession>
<keyword evidence="1" id="KW-0472">Membrane</keyword>
<evidence type="ECO:0000313" key="2">
    <source>
        <dbReference type="EMBL" id="MFC3627714.1"/>
    </source>
</evidence>
<proteinExistence type="predicted"/>
<sequence length="180" mass="19556">MQNKDLVARIAGQLQAGQPKSAIYAALRSQEHDPRLAYLLASAASPARQVQMANKNRALIVVMVAQAMLALFAGYVSGQLLGGSAGVWLAVFYALVPLAFAAGFSRYQAAAFNVYLLYTLIRLPQLVQQAMAGGLLEVWLLLLALLTLLLTWQVRRGLFPDFGVTLQPRKDASGKFTFSD</sequence>
<feature type="transmembrane region" description="Helical" evidence="1">
    <location>
        <begin position="130"/>
        <end position="152"/>
    </location>
</feature>
<keyword evidence="3" id="KW-1185">Reference proteome</keyword>
<dbReference type="Proteomes" id="UP001595636">
    <property type="component" value="Unassembled WGS sequence"/>
</dbReference>
<feature type="transmembrane region" description="Helical" evidence="1">
    <location>
        <begin position="90"/>
        <end position="118"/>
    </location>
</feature>
<reference evidence="3" key="1">
    <citation type="journal article" date="2019" name="Int. J. Syst. Evol. Microbiol.">
        <title>The Global Catalogue of Microorganisms (GCM) 10K type strain sequencing project: providing services to taxonomists for standard genome sequencing and annotation.</title>
        <authorList>
            <consortium name="The Broad Institute Genomics Platform"/>
            <consortium name="The Broad Institute Genome Sequencing Center for Infectious Disease"/>
            <person name="Wu L."/>
            <person name="Ma J."/>
        </authorList>
    </citation>
    <scope>NUCLEOTIDE SEQUENCE [LARGE SCALE GENOMIC DNA]</scope>
    <source>
        <strain evidence="3">KCTC 42195</strain>
    </source>
</reference>
<gene>
    <name evidence="2" type="ORF">ACFOKJ_16455</name>
</gene>
<protein>
    <recommendedName>
        <fullName evidence="4">Permease</fullName>
    </recommendedName>
</protein>
<dbReference type="EMBL" id="JBHRYH010000046">
    <property type="protein sequence ID" value="MFC3627714.1"/>
    <property type="molecule type" value="Genomic_DNA"/>
</dbReference>
<evidence type="ECO:0008006" key="4">
    <source>
        <dbReference type="Google" id="ProtNLM"/>
    </source>
</evidence>
<keyword evidence="1" id="KW-1133">Transmembrane helix</keyword>
<name>A0ABV7TY57_9NEIS</name>
<organism evidence="2 3">
    <name type="scientific">Vogesella amnigena</name>
    <dbReference type="NCBI Taxonomy" id="1507449"/>
    <lineage>
        <taxon>Bacteria</taxon>
        <taxon>Pseudomonadati</taxon>
        <taxon>Pseudomonadota</taxon>
        <taxon>Betaproteobacteria</taxon>
        <taxon>Neisseriales</taxon>
        <taxon>Chromobacteriaceae</taxon>
        <taxon>Vogesella</taxon>
    </lineage>
</organism>